<reference evidence="2" key="1">
    <citation type="submission" date="2016-10" db="EMBL/GenBank/DDBJ databases">
        <authorList>
            <person name="Varghese N."/>
            <person name="Submissions S."/>
        </authorList>
    </citation>
    <scope>NUCLEOTIDE SEQUENCE [LARGE SCALE GENOMIC DNA]</scope>
    <source>
        <strain evidence="2">DSM 44771</strain>
    </source>
</reference>
<name>A0A1I6RHJ7_9PSEU</name>
<dbReference type="Proteomes" id="UP000198852">
    <property type="component" value="Unassembled WGS sequence"/>
</dbReference>
<dbReference type="STRING" id="95161.SAMN05660874_02224"/>
<proteinExistence type="predicted"/>
<keyword evidence="2" id="KW-1185">Reference proteome</keyword>
<organism evidence="1 2">
    <name type="scientific">Saccharopolyspora flava</name>
    <dbReference type="NCBI Taxonomy" id="95161"/>
    <lineage>
        <taxon>Bacteria</taxon>
        <taxon>Bacillati</taxon>
        <taxon>Actinomycetota</taxon>
        <taxon>Actinomycetes</taxon>
        <taxon>Pseudonocardiales</taxon>
        <taxon>Pseudonocardiaceae</taxon>
        <taxon>Saccharopolyspora</taxon>
    </lineage>
</organism>
<sequence>MHVRMICDERIWGRQMLSSDEADEPDPSMWLRQLVLRGFQLMPPVRDGSGELEALIYVRPHGDVIDIVEVLAEDHVRAARVPRRGEIRTDDSAAYWRVAGGVIEVVDQVLALPESLIRV</sequence>
<evidence type="ECO:0000313" key="2">
    <source>
        <dbReference type="Proteomes" id="UP000198852"/>
    </source>
</evidence>
<evidence type="ECO:0000313" key="1">
    <source>
        <dbReference type="EMBL" id="SFS64213.1"/>
    </source>
</evidence>
<dbReference type="AlphaFoldDB" id="A0A1I6RHJ7"/>
<gene>
    <name evidence="1" type="ORF">SAMN05660874_02224</name>
</gene>
<accession>A0A1I6RHJ7</accession>
<protein>
    <submittedName>
        <fullName evidence="1">Uncharacterized protein</fullName>
    </submittedName>
</protein>
<dbReference type="EMBL" id="FOZX01000003">
    <property type="protein sequence ID" value="SFS64213.1"/>
    <property type="molecule type" value="Genomic_DNA"/>
</dbReference>